<dbReference type="InterPro" id="IPR000674">
    <property type="entry name" value="Ald_Oxase/Xan_DH_a/b"/>
</dbReference>
<evidence type="ECO:0000313" key="3">
    <source>
        <dbReference type="RefSeq" id="XP_014664621.1"/>
    </source>
</evidence>
<accession>A0ABM1DXF0</accession>
<evidence type="ECO:0000313" key="2">
    <source>
        <dbReference type="Proteomes" id="UP000695022"/>
    </source>
</evidence>
<dbReference type="Pfam" id="PF03450">
    <property type="entry name" value="CO_deh_flav_C"/>
    <property type="match status" value="1"/>
</dbReference>
<dbReference type="PANTHER" id="PTHR45444:SF3">
    <property type="entry name" value="XANTHINE DEHYDROGENASE"/>
    <property type="match status" value="1"/>
</dbReference>
<feature type="domain" description="Aldehyde oxidase/xanthine dehydrogenase a/b hammerhead" evidence="1">
    <location>
        <begin position="81"/>
        <end position="179"/>
    </location>
</feature>
<dbReference type="InterPro" id="IPR005107">
    <property type="entry name" value="CO_DH_flav_C"/>
</dbReference>
<dbReference type="Gene3D" id="3.30.390.50">
    <property type="entry name" value="CO dehydrogenase flavoprotein, C-terminal domain"/>
    <property type="match status" value="1"/>
</dbReference>
<keyword evidence="2" id="KW-1185">Reference proteome</keyword>
<dbReference type="GeneID" id="106806948"/>
<dbReference type="PANTHER" id="PTHR45444">
    <property type="entry name" value="XANTHINE DEHYDROGENASE"/>
    <property type="match status" value="1"/>
</dbReference>
<proteinExistence type="predicted"/>
<dbReference type="Gene3D" id="3.90.1170.50">
    <property type="entry name" value="Aldehyde oxidase/xanthine dehydrogenase, a/b hammerhead"/>
    <property type="match status" value="1"/>
</dbReference>
<sequence length="192" mass="21198">MILCYGGVAPSMVNAKNTSRSLIGRRWDEDMLSVACESLKQELVVTWVDNQVGALLEYKQRLITGLFFKFYMKIVDSNQPADDPIGELFAGLVTSTRAHARIVSVDPQTALATSGVVCYFDHHDIPGKKYFGPITEDEPIFAIDEVESHGHIIGCVVAKNRELARKAAASVVVQYEDLPAVLTIEVREATRT</sequence>
<dbReference type="Pfam" id="PF01315">
    <property type="entry name" value="Ald_Xan_dh_C"/>
    <property type="match status" value="1"/>
</dbReference>
<evidence type="ECO:0000259" key="1">
    <source>
        <dbReference type="SMART" id="SM01008"/>
    </source>
</evidence>
<dbReference type="InterPro" id="IPR036683">
    <property type="entry name" value="CO_DH_flav_C_dom_sf"/>
</dbReference>
<gene>
    <name evidence="3" type="primary">LOC106806948</name>
</gene>
<reference evidence="3" key="1">
    <citation type="submission" date="2025-08" db="UniProtKB">
        <authorList>
            <consortium name="RefSeq"/>
        </authorList>
    </citation>
    <scope>IDENTIFICATION</scope>
</reference>
<protein>
    <submittedName>
        <fullName evidence="3">Xanthine dehydrogenase/oxidase-like</fullName>
    </submittedName>
</protein>
<dbReference type="InterPro" id="IPR016208">
    <property type="entry name" value="Ald_Oxase/xanthine_DH-like"/>
</dbReference>
<name>A0ABM1DXF0_PRICU</name>
<organism evidence="2 3">
    <name type="scientific">Priapulus caudatus</name>
    <name type="common">Priapulid worm</name>
    <dbReference type="NCBI Taxonomy" id="37621"/>
    <lineage>
        <taxon>Eukaryota</taxon>
        <taxon>Metazoa</taxon>
        <taxon>Ecdysozoa</taxon>
        <taxon>Scalidophora</taxon>
        <taxon>Priapulida</taxon>
        <taxon>Priapulimorpha</taxon>
        <taxon>Priapulimorphida</taxon>
        <taxon>Priapulidae</taxon>
        <taxon>Priapulus</taxon>
    </lineage>
</organism>
<dbReference type="Proteomes" id="UP000695022">
    <property type="component" value="Unplaced"/>
</dbReference>
<dbReference type="RefSeq" id="XP_014664621.1">
    <property type="nucleotide sequence ID" value="XM_014809135.1"/>
</dbReference>
<dbReference type="SUPFAM" id="SSF55447">
    <property type="entry name" value="CO dehydrogenase flavoprotein C-terminal domain-like"/>
    <property type="match status" value="1"/>
</dbReference>
<dbReference type="SMART" id="SM01008">
    <property type="entry name" value="Ald_Xan_dh_C"/>
    <property type="match status" value="1"/>
</dbReference>
<dbReference type="InterPro" id="IPR036856">
    <property type="entry name" value="Ald_Oxase/Xan_DH_a/b_sf"/>
</dbReference>
<dbReference type="SUPFAM" id="SSF54665">
    <property type="entry name" value="CO dehydrogenase molybdoprotein N-domain-like"/>
    <property type="match status" value="1"/>
</dbReference>